<dbReference type="InterPro" id="IPR018187">
    <property type="entry name" value="Asp/Glu_racemase_AS_1"/>
</dbReference>
<keyword evidence="5" id="KW-0539">Nucleus</keyword>
<keyword evidence="3" id="KW-0238">DNA-binding</keyword>
<evidence type="ECO:0000259" key="7">
    <source>
        <dbReference type="PROSITE" id="PS50048"/>
    </source>
</evidence>
<feature type="compositionally biased region" description="Polar residues" evidence="6">
    <location>
        <begin position="1"/>
        <end position="11"/>
    </location>
</feature>
<dbReference type="SUPFAM" id="SSF57701">
    <property type="entry name" value="Zn2/Cys6 DNA-binding domain"/>
    <property type="match status" value="1"/>
</dbReference>
<dbReference type="GO" id="GO:0000981">
    <property type="term" value="F:DNA-binding transcription factor activity, RNA polymerase II-specific"/>
    <property type="evidence" value="ECO:0007669"/>
    <property type="project" value="InterPro"/>
</dbReference>
<feature type="region of interest" description="Disordered" evidence="6">
    <location>
        <begin position="1"/>
        <end position="34"/>
    </location>
</feature>
<keyword evidence="2" id="KW-0805">Transcription regulation</keyword>
<dbReference type="InterPro" id="IPR001138">
    <property type="entry name" value="Zn2Cys6_DnaBD"/>
</dbReference>
<dbReference type="SMART" id="SM00906">
    <property type="entry name" value="Fungal_trans"/>
    <property type="match status" value="1"/>
</dbReference>
<keyword evidence="4" id="KW-0804">Transcription</keyword>
<feature type="domain" description="Zn(2)-C6 fungal-type" evidence="7">
    <location>
        <begin position="42"/>
        <end position="71"/>
    </location>
</feature>
<evidence type="ECO:0000313" key="9">
    <source>
        <dbReference type="Proteomes" id="UP000053732"/>
    </source>
</evidence>
<keyword evidence="9" id="KW-1185">Reference proteome</keyword>
<organism evidence="8 9">
    <name type="scientific">Penicillium camemberti (strain FM 013)</name>
    <dbReference type="NCBI Taxonomy" id="1429867"/>
    <lineage>
        <taxon>Eukaryota</taxon>
        <taxon>Fungi</taxon>
        <taxon>Dikarya</taxon>
        <taxon>Ascomycota</taxon>
        <taxon>Pezizomycotina</taxon>
        <taxon>Eurotiomycetes</taxon>
        <taxon>Eurotiomycetidae</taxon>
        <taxon>Eurotiales</taxon>
        <taxon>Aspergillaceae</taxon>
        <taxon>Penicillium</taxon>
    </lineage>
</organism>
<name>A0A0G4P8L6_PENC3</name>
<dbReference type="PROSITE" id="PS00463">
    <property type="entry name" value="ZN2_CY6_FUNGAL_1"/>
    <property type="match status" value="1"/>
</dbReference>
<evidence type="ECO:0000256" key="4">
    <source>
        <dbReference type="ARBA" id="ARBA00023163"/>
    </source>
</evidence>
<sequence length="697" mass="79210">MTVFDDNNSNEPVPKRPKIQLPALSGRPGGLPKSTRKKAVEACQNCREKRIKCNGKWPCESCCRKGYECSLKSTTQDDNIQLTNVMNQILTRLCRVEEIIQRQPEDLGINKGKSAHINDGRKISSVTEVNPQTGCFEYYGETSNIVIAKSLARRLEHCADHIDSSSHDHDDGQVRARDWSAETDKLGMHTMLDSYDLVMPHNTAIRRYRTLQKHVADRHLENFFATIHIYFPIFDIPTFRAKYARLRDLFDSNLLFTSSSENQVQQQTLCLLYAVLALGVLYSDDDDSLSWASWYFSEAQELFGRLFDAVSLELVQAGMFMGAYAQHALKPSLAYTLAGTATRMAFSIGLNVDSHLTPHGWDAEEGRRTWWMIYIQEVELSVDSGRPMSISKSDIVVDFPKESGADGTTSDLDHPRPRAEFIKALAGIAQITRDILKFVVRCCNTASTKRSSANQIPSFDEQLNQWRQSLPALFVFDDGDIHRDPDIANSWISRQRSSLLLHYNLALIVLHRVSFTNTDLLSTSHLAKNSRSTCIHAASAIIQHVYGLFEAAPCLSRWCYYCYYCLQATLVLLMKVIDEPETEETKEIVTVCQLSVIVFRQMNLKAAKRCAKLVTQIVEPWRRRQDVGKTNMEDVAPTFDAPARATRLEPILESHGLDLDVNDDLWAYFRDSEMHSRSFESWVDILNGENIDEHRNT</sequence>
<dbReference type="InterPro" id="IPR007219">
    <property type="entry name" value="XnlR_reg_dom"/>
</dbReference>
<dbReference type="AlphaFoldDB" id="A0A0G4P8L6"/>
<dbReference type="Pfam" id="PF00172">
    <property type="entry name" value="Zn_clus"/>
    <property type="match status" value="1"/>
</dbReference>
<dbReference type="PROSITE" id="PS00923">
    <property type="entry name" value="ASP_GLU_RACEMASE_1"/>
    <property type="match status" value="1"/>
</dbReference>
<accession>A0A0G4P8L6</accession>
<dbReference type="Gene3D" id="4.10.240.10">
    <property type="entry name" value="Zn(2)-C6 fungal-type DNA-binding domain"/>
    <property type="match status" value="1"/>
</dbReference>
<evidence type="ECO:0000313" key="8">
    <source>
        <dbReference type="EMBL" id="CRL22668.1"/>
    </source>
</evidence>
<dbReference type="Pfam" id="PF04082">
    <property type="entry name" value="Fungal_trans"/>
    <property type="match status" value="1"/>
</dbReference>
<dbReference type="InterPro" id="IPR051127">
    <property type="entry name" value="Fungal_SecMet_Regulators"/>
</dbReference>
<dbReference type="PANTHER" id="PTHR47424:SF3">
    <property type="entry name" value="REGULATORY PROTEIN GAL4"/>
    <property type="match status" value="1"/>
</dbReference>
<dbReference type="EMBL" id="HG793141">
    <property type="protein sequence ID" value="CRL22668.1"/>
    <property type="molecule type" value="Genomic_DNA"/>
</dbReference>
<dbReference type="GO" id="GO:0006351">
    <property type="term" value="P:DNA-templated transcription"/>
    <property type="evidence" value="ECO:0007669"/>
    <property type="project" value="InterPro"/>
</dbReference>
<dbReference type="PROSITE" id="PS50048">
    <property type="entry name" value="ZN2_CY6_FUNGAL_2"/>
    <property type="match status" value="1"/>
</dbReference>
<dbReference type="GO" id="GO:0003677">
    <property type="term" value="F:DNA binding"/>
    <property type="evidence" value="ECO:0007669"/>
    <property type="project" value="UniProtKB-KW"/>
</dbReference>
<dbReference type="CDD" id="cd00067">
    <property type="entry name" value="GAL4"/>
    <property type="match status" value="1"/>
</dbReference>
<protein>
    <submittedName>
        <fullName evidence="8">Fungal transcriptional regulatory protein, N-terminal</fullName>
    </submittedName>
</protein>
<dbReference type="PANTHER" id="PTHR47424">
    <property type="entry name" value="REGULATORY PROTEIN GAL4"/>
    <property type="match status" value="1"/>
</dbReference>
<dbReference type="Proteomes" id="UP000053732">
    <property type="component" value="Unassembled WGS sequence"/>
</dbReference>
<evidence type="ECO:0000256" key="5">
    <source>
        <dbReference type="ARBA" id="ARBA00023242"/>
    </source>
</evidence>
<gene>
    <name evidence="8" type="ORF">PCAMFM013_S008g000097</name>
</gene>
<evidence type="ECO:0000256" key="1">
    <source>
        <dbReference type="ARBA" id="ARBA00022723"/>
    </source>
</evidence>
<evidence type="ECO:0000256" key="2">
    <source>
        <dbReference type="ARBA" id="ARBA00023015"/>
    </source>
</evidence>
<dbReference type="SMART" id="SM00066">
    <property type="entry name" value="GAL4"/>
    <property type="match status" value="1"/>
</dbReference>
<dbReference type="GO" id="GO:0008270">
    <property type="term" value="F:zinc ion binding"/>
    <property type="evidence" value="ECO:0007669"/>
    <property type="project" value="InterPro"/>
</dbReference>
<dbReference type="STRING" id="1429867.A0A0G4P8L6"/>
<dbReference type="InterPro" id="IPR036864">
    <property type="entry name" value="Zn2-C6_fun-type_DNA-bd_sf"/>
</dbReference>
<proteinExistence type="predicted"/>
<keyword evidence="1" id="KW-0479">Metal-binding</keyword>
<reference evidence="8 9" key="1">
    <citation type="journal article" date="2014" name="Nat. Commun.">
        <title>Multiple recent horizontal transfers of a large genomic region in cheese making fungi.</title>
        <authorList>
            <person name="Cheeseman K."/>
            <person name="Ropars J."/>
            <person name="Renault P."/>
            <person name="Dupont J."/>
            <person name="Gouzy J."/>
            <person name="Branca A."/>
            <person name="Abraham A.L."/>
            <person name="Ceppi M."/>
            <person name="Conseiller E."/>
            <person name="Debuchy R."/>
            <person name="Malagnac F."/>
            <person name="Goarin A."/>
            <person name="Silar P."/>
            <person name="Lacoste S."/>
            <person name="Sallet E."/>
            <person name="Bensimon A."/>
            <person name="Giraud T."/>
            <person name="Brygoo Y."/>
        </authorList>
    </citation>
    <scope>NUCLEOTIDE SEQUENCE [LARGE SCALE GENOMIC DNA]</scope>
    <source>
        <strain evidence="9">FM 013</strain>
    </source>
</reference>
<evidence type="ECO:0000256" key="3">
    <source>
        <dbReference type="ARBA" id="ARBA00023125"/>
    </source>
</evidence>
<dbReference type="CDD" id="cd12148">
    <property type="entry name" value="fungal_TF_MHR"/>
    <property type="match status" value="1"/>
</dbReference>
<evidence type="ECO:0000256" key="6">
    <source>
        <dbReference type="SAM" id="MobiDB-lite"/>
    </source>
</evidence>